<comment type="caution">
    <text evidence="4">The sequence shown here is derived from an EMBL/GenBank/DDBJ whole genome shotgun (WGS) entry which is preliminary data.</text>
</comment>
<dbReference type="AlphaFoldDB" id="A0AAW8N9C4"/>
<dbReference type="GeneID" id="97420699"/>
<feature type="compositionally biased region" description="Pro residues" evidence="2">
    <location>
        <begin position="61"/>
        <end position="79"/>
    </location>
</feature>
<reference evidence="4" key="1">
    <citation type="submission" date="2023-07" db="EMBL/GenBank/DDBJ databases">
        <title>Sorghum-associated microbial communities from plants grown in Nebraska, USA.</title>
        <authorList>
            <person name="Schachtman D."/>
        </authorList>
    </citation>
    <scope>NUCLEOTIDE SEQUENCE</scope>
    <source>
        <strain evidence="4">BE261</strain>
    </source>
</reference>
<dbReference type="Proteomes" id="UP001262032">
    <property type="component" value="Unassembled WGS sequence"/>
</dbReference>
<evidence type="ECO:0000259" key="3">
    <source>
        <dbReference type="Pfam" id="PF03816"/>
    </source>
</evidence>
<evidence type="ECO:0000313" key="5">
    <source>
        <dbReference type="Proteomes" id="UP001262032"/>
    </source>
</evidence>
<evidence type="ECO:0000256" key="2">
    <source>
        <dbReference type="SAM" id="MobiDB-lite"/>
    </source>
</evidence>
<name>A0AAW8N9C4_PSEOX</name>
<dbReference type="EMBL" id="JAVDWN010000001">
    <property type="protein sequence ID" value="MDR7162683.1"/>
    <property type="molecule type" value="Genomic_DNA"/>
</dbReference>
<dbReference type="PANTHER" id="PTHR33392">
    <property type="entry name" value="POLYISOPRENYL-TEICHOIC ACID--PEPTIDOGLYCAN TEICHOIC ACID TRANSFERASE TAGU"/>
    <property type="match status" value="1"/>
</dbReference>
<feature type="region of interest" description="Disordered" evidence="2">
    <location>
        <begin position="32"/>
        <end position="79"/>
    </location>
</feature>
<feature type="domain" description="Cell envelope-related transcriptional attenuator" evidence="3">
    <location>
        <begin position="114"/>
        <end position="258"/>
    </location>
</feature>
<dbReference type="InterPro" id="IPR050922">
    <property type="entry name" value="LytR/CpsA/Psr_CW_biosynth"/>
</dbReference>
<protein>
    <submittedName>
        <fullName evidence="4">LCP family protein required for cell wall assembly</fullName>
    </submittedName>
</protein>
<evidence type="ECO:0000313" key="4">
    <source>
        <dbReference type="EMBL" id="MDR7162683.1"/>
    </source>
</evidence>
<dbReference type="PANTHER" id="PTHR33392:SF6">
    <property type="entry name" value="POLYISOPRENYL-TEICHOIC ACID--PEPTIDOGLYCAN TEICHOIC ACID TRANSFERASE TAGU"/>
    <property type="match status" value="1"/>
</dbReference>
<dbReference type="InterPro" id="IPR004474">
    <property type="entry name" value="LytR_CpsA_psr"/>
</dbReference>
<gene>
    <name evidence="4" type="ORF">J2X12_000684</name>
</gene>
<sequence>MAHGRRRWIAALLALALVAVAVVAVISLNRPAPEAQPAATQSEPPSPSPSEAPSPSETPSEAPPPAPAPPPPPEPIPDLPAVPMNVLVIGSDMRGVAKDAAAHTAATGEAMDHRSDTLMLVHVPADRRTLYIVSINRDTWVDIPGFGGAKINAGLQYGGIDMTTQTVQQLLGITIDHTLMLDFGGLKVLVDGLGGIDVNVPIPFQSTHDTGHVFGPGVNHLDGQAALEFSRERYAFSDGDFQRVRNQQILLKAILSRLTAGGVLNDVNAVRSLVGFASCCLTVDKGFDPVQAAILAYSLRNLDVNAIGTMTLPTAGAGFVAGQSVLFPDYGAINAVGAALREGRIGEFAVP</sequence>
<dbReference type="RefSeq" id="WP_310108463.1">
    <property type="nucleotide sequence ID" value="NZ_JAVDTN010000001.1"/>
</dbReference>
<feature type="compositionally biased region" description="Low complexity" evidence="2">
    <location>
        <begin position="32"/>
        <end position="43"/>
    </location>
</feature>
<comment type="similarity">
    <text evidence="1">Belongs to the LytR/CpsA/Psr (LCP) family.</text>
</comment>
<proteinExistence type="inferred from homology"/>
<evidence type="ECO:0000256" key="1">
    <source>
        <dbReference type="ARBA" id="ARBA00006068"/>
    </source>
</evidence>
<dbReference type="Pfam" id="PF03816">
    <property type="entry name" value="LytR_cpsA_psr"/>
    <property type="match status" value="1"/>
</dbReference>
<dbReference type="NCBIfam" id="TIGR00350">
    <property type="entry name" value="lytR_cpsA_psr"/>
    <property type="match status" value="1"/>
</dbReference>
<dbReference type="Gene3D" id="3.40.630.190">
    <property type="entry name" value="LCP protein"/>
    <property type="match status" value="1"/>
</dbReference>
<organism evidence="4 5">
    <name type="scientific">Pseudarthrobacter oxydans</name>
    <name type="common">Arthrobacter oxydans</name>
    <dbReference type="NCBI Taxonomy" id="1671"/>
    <lineage>
        <taxon>Bacteria</taxon>
        <taxon>Bacillati</taxon>
        <taxon>Actinomycetota</taxon>
        <taxon>Actinomycetes</taxon>
        <taxon>Micrococcales</taxon>
        <taxon>Micrococcaceae</taxon>
        <taxon>Pseudarthrobacter</taxon>
    </lineage>
</organism>
<accession>A0AAW8N9C4</accession>